<feature type="signal peptide" evidence="1">
    <location>
        <begin position="1"/>
        <end position="22"/>
    </location>
</feature>
<dbReference type="AlphaFoldDB" id="A0A4R1EYY1"/>
<proteinExistence type="predicted"/>
<reference evidence="2 3" key="1">
    <citation type="submission" date="2019-03" db="EMBL/GenBank/DDBJ databases">
        <title>Genomic Encyclopedia of Type Strains, Phase IV (KMG-IV): sequencing the most valuable type-strain genomes for metagenomic binning, comparative biology and taxonomic classification.</title>
        <authorList>
            <person name="Goeker M."/>
        </authorList>
    </citation>
    <scope>NUCLEOTIDE SEQUENCE [LARGE SCALE GENOMIC DNA]</scope>
    <source>
        <strain evidence="2 3">DSM 24830</strain>
    </source>
</reference>
<gene>
    <name evidence="2" type="ORF">EV695_2395</name>
</gene>
<accession>A0A4R1EYY1</accession>
<evidence type="ECO:0000313" key="3">
    <source>
        <dbReference type="Proteomes" id="UP000294887"/>
    </source>
</evidence>
<evidence type="ECO:0000256" key="1">
    <source>
        <dbReference type="SAM" id="SignalP"/>
    </source>
</evidence>
<feature type="chain" id="PRO_5020446426" evidence="1">
    <location>
        <begin position="23"/>
        <end position="147"/>
    </location>
</feature>
<dbReference type="EMBL" id="SMFQ01000004">
    <property type="protein sequence ID" value="TCJ84438.1"/>
    <property type="molecule type" value="Genomic_DNA"/>
</dbReference>
<keyword evidence="1" id="KW-0732">Signal</keyword>
<dbReference type="RefSeq" id="WP_131906198.1">
    <property type="nucleotide sequence ID" value="NZ_SMFQ01000004.1"/>
</dbReference>
<comment type="caution">
    <text evidence="2">The sequence shown here is derived from an EMBL/GenBank/DDBJ whole genome shotgun (WGS) entry which is preliminary data.</text>
</comment>
<name>A0A4R1EYY1_9GAMM</name>
<evidence type="ECO:0000313" key="2">
    <source>
        <dbReference type="EMBL" id="TCJ84438.1"/>
    </source>
</evidence>
<dbReference type="Proteomes" id="UP000294887">
    <property type="component" value="Unassembled WGS sequence"/>
</dbReference>
<sequence>MYRFISLMATLTFYFVSTSVNAFEVDYNVGINNVDLNGSSTPRLVMSANFENSGLAGLGSFTIFYNVVETYSGITVFSDSLTISSEETEITVGSAKVGKITMTYDQVTDGLKTRFVMKLPPVSQYSVSASDGFWFGSSEISNNFLFN</sequence>
<keyword evidence="3" id="KW-1185">Reference proteome</keyword>
<protein>
    <submittedName>
        <fullName evidence="2">Uncharacterized protein</fullName>
    </submittedName>
</protein>
<organism evidence="2 3">
    <name type="scientific">Cocleimonas flava</name>
    <dbReference type="NCBI Taxonomy" id="634765"/>
    <lineage>
        <taxon>Bacteria</taxon>
        <taxon>Pseudomonadati</taxon>
        <taxon>Pseudomonadota</taxon>
        <taxon>Gammaproteobacteria</taxon>
        <taxon>Thiotrichales</taxon>
        <taxon>Thiotrichaceae</taxon>
        <taxon>Cocleimonas</taxon>
    </lineage>
</organism>